<dbReference type="RefSeq" id="WP_251531485.1">
    <property type="nucleotide sequence ID" value="NZ_JBEGDP010000013.1"/>
</dbReference>
<name>A0ABV1NZW7_9ACTN</name>
<dbReference type="Pfam" id="PF13563">
    <property type="entry name" value="2_5_RNA_ligase2"/>
    <property type="match status" value="1"/>
</dbReference>
<evidence type="ECO:0000313" key="2">
    <source>
        <dbReference type="Proteomes" id="UP001482520"/>
    </source>
</evidence>
<dbReference type="Gene3D" id="3.90.1140.10">
    <property type="entry name" value="Cyclic phosphodiesterase"/>
    <property type="match status" value="1"/>
</dbReference>
<dbReference type="EMBL" id="JBEGDP010000013">
    <property type="protein sequence ID" value="MEQ7848061.1"/>
    <property type="molecule type" value="Genomic_DNA"/>
</dbReference>
<sequence>MGWPGHSVLQVPVTPLDGFVRGLTGRQDAAYLSRDPGFTHAHVTVLGPFLASPDAAETERVRRVVASVAAFEVVLERVARFPDGTLHLVPEPDGPFRELTARLAEAFPQCPPYEGRYAELHPHLTLDLAGPGVDEDSLRRDLGDLLPARCRAERVDLAWWEQGATRRLAWWPLG</sequence>
<comment type="caution">
    <text evidence="1">The sequence shown here is derived from an EMBL/GenBank/DDBJ whole genome shotgun (WGS) entry which is preliminary data.</text>
</comment>
<reference evidence="1 2" key="1">
    <citation type="submission" date="2024-02" db="EMBL/GenBank/DDBJ databases">
        <title>Full genome sequence of Nocardioides kribbensis.</title>
        <authorList>
            <person name="Poletto B.L."/>
            <person name="Silva G."/>
            <person name="Galante D."/>
            <person name="Campos K.R."/>
            <person name="Santos M.B.N."/>
            <person name="Sacchi C.T."/>
        </authorList>
    </citation>
    <scope>NUCLEOTIDE SEQUENCE [LARGE SCALE GENOMIC DNA]</scope>
    <source>
        <strain evidence="1 2">O4R</strain>
    </source>
</reference>
<dbReference type="InterPro" id="IPR009097">
    <property type="entry name" value="Cyclic_Pdiesterase"/>
</dbReference>
<dbReference type="Proteomes" id="UP001482520">
    <property type="component" value="Unassembled WGS sequence"/>
</dbReference>
<proteinExistence type="predicted"/>
<organism evidence="1 2">
    <name type="scientific">Nocardioides kribbensis</name>
    <dbReference type="NCBI Taxonomy" id="305517"/>
    <lineage>
        <taxon>Bacteria</taxon>
        <taxon>Bacillati</taxon>
        <taxon>Actinomycetota</taxon>
        <taxon>Actinomycetes</taxon>
        <taxon>Propionibacteriales</taxon>
        <taxon>Nocardioidaceae</taxon>
        <taxon>Nocardioides</taxon>
    </lineage>
</organism>
<keyword evidence="1" id="KW-0436">Ligase</keyword>
<protein>
    <submittedName>
        <fullName evidence="1">2'-5' RNA ligase family protein</fullName>
    </submittedName>
</protein>
<dbReference type="SUPFAM" id="SSF55144">
    <property type="entry name" value="LigT-like"/>
    <property type="match status" value="1"/>
</dbReference>
<keyword evidence="2" id="KW-1185">Reference proteome</keyword>
<gene>
    <name evidence="1" type="ORF">V6R90_12320</name>
</gene>
<accession>A0ABV1NZW7</accession>
<dbReference type="GO" id="GO:0016874">
    <property type="term" value="F:ligase activity"/>
    <property type="evidence" value="ECO:0007669"/>
    <property type="project" value="UniProtKB-KW"/>
</dbReference>
<evidence type="ECO:0000313" key="1">
    <source>
        <dbReference type="EMBL" id="MEQ7848061.1"/>
    </source>
</evidence>